<reference evidence="3" key="1">
    <citation type="submission" date="2022-07" db="EMBL/GenBank/DDBJ databases">
        <title>Enhanced cultured diversity of the mouse gut microbiota enables custom-made synthetic communities.</title>
        <authorList>
            <person name="Afrizal A."/>
        </authorList>
    </citation>
    <scope>NUCLEOTIDE SEQUENCE</scope>
    <source>
        <strain evidence="3">DSM 29186</strain>
    </source>
</reference>
<proteinExistence type="predicted"/>
<evidence type="ECO:0000256" key="1">
    <source>
        <dbReference type="SAM" id="Coils"/>
    </source>
</evidence>
<dbReference type="AlphaFoldDB" id="A0A9X2M952"/>
<dbReference type="RefSeq" id="WP_257560114.1">
    <property type="nucleotide sequence ID" value="NZ_JANKBY010000024.1"/>
</dbReference>
<dbReference type="Pfam" id="PF06970">
    <property type="entry name" value="RepA_N"/>
    <property type="match status" value="1"/>
</dbReference>
<organism evidence="3 4">
    <name type="scientific">Terrisporobacter muris</name>
    <dbReference type="NCBI Taxonomy" id="2963284"/>
    <lineage>
        <taxon>Bacteria</taxon>
        <taxon>Bacillati</taxon>
        <taxon>Bacillota</taxon>
        <taxon>Clostridia</taxon>
        <taxon>Peptostreptococcales</taxon>
        <taxon>Peptostreptococcaceae</taxon>
        <taxon>Terrisporobacter</taxon>
    </lineage>
</organism>
<comment type="caution">
    <text evidence="3">The sequence shown here is derived from an EMBL/GenBank/DDBJ whole genome shotgun (WGS) entry which is preliminary data.</text>
</comment>
<evidence type="ECO:0000313" key="4">
    <source>
        <dbReference type="Proteomes" id="UP001140817"/>
    </source>
</evidence>
<feature type="domain" description="Replication initiator A N-terminal" evidence="2">
    <location>
        <begin position="16"/>
        <end position="89"/>
    </location>
</feature>
<dbReference type="InterPro" id="IPR010724">
    <property type="entry name" value="RepA_N"/>
</dbReference>
<feature type="coiled-coil region" evidence="1">
    <location>
        <begin position="135"/>
        <end position="166"/>
    </location>
</feature>
<keyword evidence="4" id="KW-1185">Reference proteome</keyword>
<dbReference type="EMBL" id="JANKBY010000024">
    <property type="protein sequence ID" value="MCR1821891.1"/>
    <property type="molecule type" value="Genomic_DNA"/>
</dbReference>
<accession>A0A9X2M952</accession>
<evidence type="ECO:0000313" key="3">
    <source>
        <dbReference type="EMBL" id="MCR1821891.1"/>
    </source>
</evidence>
<protein>
    <submittedName>
        <fullName evidence="3">Replication initiator protein A</fullName>
    </submittedName>
</protein>
<gene>
    <name evidence="3" type="ORF">NSA58_03730</name>
</gene>
<dbReference type="Proteomes" id="UP001140817">
    <property type="component" value="Unassembled WGS sequence"/>
</dbReference>
<keyword evidence="1" id="KW-0175">Coiled coil</keyword>
<evidence type="ECO:0000259" key="2">
    <source>
        <dbReference type="Pfam" id="PF06970"/>
    </source>
</evidence>
<name>A0A9X2M952_9FIRM</name>
<sequence>MSFKYRTKDDDMRELHFKLPKALMYEEKYKKLSANAKLLYAMLNDRTNLSIKNDWYDKFDRAFIICSIEEIEVFLSCARASASKYLKELVDFNLVKKAKASEMEVGKVKNNTMNVENLKDSNSNILYVGYVDTTNETLEKHLDSHFENLKQLKQKRKKERKEREQRALFKNCTILENTKVDSNKTLESSNSKDSTKIELTLVQNLNGSKTDCSKTDSVVVVNKPQYKKIPNRLLTDFETIQLDENLTTNQKILEIQKIKSIGLKEIALLEKFIDAAIFLSDAQLRMFKNFDFRIADNSIDTTIAQGGETFSYFKKVYIAKEKEDIDKMINEVDTYNDIDKLSYDRAIERNWKVSKATYDLAKKYATNNNLFYPSEELINFI</sequence>